<keyword evidence="4 6" id="KW-0732">Signal</keyword>
<feature type="domain" description="Solute-binding protein family 5" evidence="7">
    <location>
        <begin position="85"/>
        <end position="459"/>
    </location>
</feature>
<dbReference type="PANTHER" id="PTHR30290">
    <property type="entry name" value="PERIPLASMIC BINDING COMPONENT OF ABC TRANSPORTER"/>
    <property type="match status" value="1"/>
</dbReference>
<comment type="subcellular location">
    <subcellularLocation>
        <location evidence="1">Cell envelope</location>
    </subcellularLocation>
</comment>
<protein>
    <submittedName>
        <fullName evidence="8">Oligopeptide transport system substrate-binding protein</fullName>
    </submittedName>
</protein>
<dbReference type="GO" id="GO:0030288">
    <property type="term" value="C:outer membrane-bounded periplasmic space"/>
    <property type="evidence" value="ECO:0007669"/>
    <property type="project" value="UniProtKB-ARBA"/>
</dbReference>
<evidence type="ECO:0000256" key="2">
    <source>
        <dbReference type="ARBA" id="ARBA00005695"/>
    </source>
</evidence>
<evidence type="ECO:0000256" key="1">
    <source>
        <dbReference type="ARBA" id="ARBA00004196"/>
    </source>
</evidence>
<gene>
    <name evidence="8" type="ORF">SAMN05444972_10575</name>
</gene>
<evidence type="ECO:0000256" key="6">
    <source>
        <dbReference type="SAM" id="SignalP"/>
    </source>
</evidence>
<evidence type="ECO:0000256" key="3">
    <source>
        <dbReference type="ARBA" id="ARBA00022448"/>
    </source>
</evidence>
<dbReference type="PANTHER" id="PTHR30290:SF10">
    <property type="entry name" value="PERIPLASMIC OLIGOPEPTIDE-BINDING PROTEIN-RELATED"/>
    <property type="match status" value="1"/>
</dbReference>
<reference evidence="9" key="1">
    <citation type="submission" date="2016-10" db="EMBL/GenBank/DDBJ databases">
        <authorList>
            <person name="Varghese N."/>
            <person name="Submissions S."/>
        </authorList>
    </citation>
    <scope>NUCLEOTIDE SEQUENCE [LARGE SCALE GENOMIC DNA]</scope>
    <source>
        <strain evidence="9">DSM 45789</strain>
    </source>
</reference>
<dbReference type="FunFam" id="3.10.105.10:FF:000001">
    <property type="entry name" value="Oligopeptide ABC transporter, oligopeptide-binding protein"/>
    <property type="match status" value="1"/>
</dbReference>
<dbReference type="Gene3D" id="3.40.190.10">
    <property type="entry name" value="Periplasmic binding protein-like II"/>
    <property type="match status" value="1"/>
</dbReference>
<dbReference type="Proteomes" id="UP000198660">
    <property type="component" value="Unassembled WGS sequence"/>
</dbReference>
<comment type="similarity">
    <text evidence="2">Belongs to the bacterial solute-binding protein 5 family.</text>
</comment>
<keyword evidence="3" id="KW-0813">Transport</keyword>
<dbReference type="GO" id="GO:0015833">
    <property type="term" value="P:peptide transport"/>
    <property type="evidence" value="ECO:0007669"/>
    <property type="project" value="UniProtKB-KW"/>
</dbReference>
<dbReference type="GO" id="GO:0043190">
    <property type="term" value="C:ATP-binding cassette (ABC) transporter complex"/>
    <property type="evidence" value="ECO:0007669"/>
    <property type="project" value="InterPro"/>
</dbReference>
<dbReference type="AlphaFoldDB" id="A0A1I6RGE4"/>
<dbReference type="FunFam" id="3.90.76.10:FF:000001">
    <property type="entry name" value="Oligopeptide ABC transporter substrate-binding protein"/>
    <property type="match status" value="1"/>
</dbReference>
<name>A0A1I6RGE4_9BACL</name>
<dbReference type="EMBL" id="FPAA01000005">
    <property type="protein sequence ID" value="SFS63803.1"/>
    <property type="molecule type" value="Genomic_DNA"/>
</dbReference>
<dbReference type="GO" id="GO:1904680">
    <property type="term" value="F:peptide transmembrane transporter activity"/>
    <property type="evidence" value="ECO:0007669"/>
    <property type="project" value="TreeGrafter"/>
</dbReference>
<keyword evidence="5" id="KW-0653">Protein transport</keyword>
<evidence type="ECO:0000256" key="5">
    <source>
        <dbReference type="ARBA" id="ARBA00022856"/>
    </source>
</evidence>
<dbReference type="OrthoDB" id="9801912at2"/>
<dbReference type="PIRSF" id="PIRSF002741">
    <property type="entry name" value="MppA"/>
    <property type="match status" value="1"/>
</dbReference>
<accession>A0A1I6RGE4</accession>
<evidence type="ECO:0000313" key="8">
    <source>
        <dbReference type="EMBL" id="SFS63803.1"/>
    </source>
</evidence>
<organism evidence="8 9">
    <name type="scientific">Marininema halotolerans</name>
    <dbReference type="NCBI Taxonomy" id="1155944"/>
    <lineage>
        <taxon>Bacteria</taxon>
        <taxon>Bacillati</taxon>
        <taxon>Bacillota</taxon>
        <taxon>Bacilli</taxon>
        <taxon>Bacillales</taxon>
        <taxon>Thermoactinomycetaceae</taxon>
        <taxon>Marininema</taxon>
    </lineage>
</organism>
<dbReference type="RefSeq" id="WP_091836311.1">
    <property type="nucleotide sequence ID" value="NZ_FPAA01000005.1"/>
</dbReference>
<dbReference type="InterPro" id="IPR000914">
    <property type="entry name" value="SBP_5_dom"/>
</dbReference>
<keyword evidence="5" id="KW-0571">Peptide transport</keyword>
<feature type="chain" id="PRO_5039127183" evidence="6">
    <location>
        <begin position="20"/>
        <end position="549"/>
    </location>
</feature>
<evidence type="ECO:0000313" key="9">
    <source>
        <dbReference type="Proteomes" id="UP000198660"/>
    </source>
</evidence>
<proteinExistence type="inferred from homology"/>
<dbReference type="Gene3D" id="3.90.76.10">
    <property type="entry name" value="Dipeptide-binding Protein, Domain 1"/>
    <property type="match status" value="1"/>
</dbReference>
<feature type="signal peptide" evidence="6">
    <location>
        <begin position="1"/>
        <end position="19"/>
    </location>
</feature>
<dbReference type="Pfam" id="PF00496">
    <property type="entry name" value="SBP_bac_5"/>
    <property type="match status" value="1"/>
</dbReference>
<dbReference type="SUPFAM" id="SSF53850">
    <property type="entry name" value="Periplasmic binding protein-like II"/>
    <property type="match status" value="1"/>
</dbReference>
<evidence type="ECO:0000256" key="4">
    <source>
        <dbReference type="ARBA" id="ARBA00022729"/>
    </source>
</evidence>
<dbReference type="InterPro" id="IPR039424">
    <property type="entry name" value="SBP_5"/>
</dbReference>
<dbReference type="CDD" id="cd08504">
    <property type="entry name" value="PBP2_OppA"/>
    <property type="match status" value="1"/>
</dbReference>
<evidence type="ECO:0000259" key="7">
    <source>
        <dbReference type="Pfam" id="PF00496"/>
    </source>
</evidence>
<dbReference type="PROSITE" id="PS51257">
    <property type="entry name" value="PROKAR_LIPOPROTEIN"/>
    <property type="match status" value="1"/>
</dbReference>
<sequence length="549" mass="62531">MFKKGVVLTVVMATVTAMLSGCGMDAFGWGEKKQATHSTEEKQVLRMTTDADPPTLDSSMAMDGDSFTVLNNVMEGLIRLDKDNKPQPAMAEAMPKVSQDKKLYTFKIRKEAKWSDGKPVRAQDFVYAWKRALNPRLKLESAVILFPIENAQAYYTGQLPETTLGVKALDDRTLEVKLTYPTPYFLSMLASAAYLPQRQDIVEKNGRKYGSGKNTMVYNGPFVLSKWHHEQGYQYKKNSNYWDAKTVRLDKVNVKIVNDAVDAMNEYTTGKTDLSPLSDNLVKAFKSGNEYLSVDRGATFLLVYNNRMQFFQNEKVRKALSLAIDREELVKGVLKNGSRPAQGMVPDDIDDAYGKPFRQDAGNLTKFDVTEAKRMMDQGMRELGITSPPTLQLSVNDDDRKKIALFLQEQWKNNLGIEVSINPRAVRQKLEAEQRGMFNLSLVRWVGRYNDPMSFLEIGHSQSRINIGRWSNSNFDRLIEKSKVTTDLKQRNEDLVKAEKIVMDESGVVPLFYESQAYVQKPYVKQLYRLPIGPEYTLKWAYIQGKQQK</sequence>
<dbReference type="InterPro" id="IPR030678">
    <property type="entry name" value="Peptide/Ni-bd"/>
</dbReference>
<dbReference type="Gene3D" id="3.10.105.10">
    <property type="entry name" value="Dipeptide-binding Protein, Domain 3"/>
    <property type="match status" value="1"/>
</dbReference>
<keyword evidence="9" id="KW-1185">Reference proteome</keyword>